<dbReference type="InterPro" id="IPR000795">
    <property type="entry name" value="T_Tr_GTP-bd_dom"/>
</dbReference>
<dbReference type="AlphaFoldDB" id="A0A0A3YSF6"/>
<evidence type="ECO:0000313" key="11">
    <source>
        <dbReference type="EMBL" id="KGT76593.1"/>
    </source>
</evidence>
<dbReference type="GO" id="GO:0005829">
    <property type="term" value="C:cytosol"/>
    <property type="evidence" value="ECO:0007669"/>
    <property type="project" value="TreeGrafter"/>
</dbReference>
<dbReference type="InterPro" id="IPR004548">
    <property type="entry name" value="PrfC"/>
</dbReference>
<evidence type="ECO:0000256" key="1">
    <source>
        <dbReference type="ARBA" id="ARBA00004496"/>
    </source>
</evidence>
<evidence type="ECO:0000313" key="12">
    <source>
        <dbReference type="Proteomes" id="UP000030377"/>
    </source>
</evidence>
<dbReference type="EMBL" id="JRPN01000020">
    <property type="protein sequence ID" value="KGT76593.1"/>
    <property type="molecule type" value="Genomic_DNA"/>
</dbReference>
<dbReference type="InterPro" id="IPR035647">
    <property type="entry name" value="EFG_III/V"/>
</dbReference>
<feature type="binding site" evidence="9">
    <location>
        <begin position="98"/>
        <end position="102"/>
    </location>
    <ligand>
        <name>GTP</name>
        <dbReference type="ChEBI" id="CHEBI:37565"/>
    </ligand>
</feature>
<dbReference type="PROSITE" id="PS00301">
    <property type="entry name" value="G_TR_1"/>
    <property type="match status" value="1"/>
</dbReference>
<dbReference type="Pfam" id="PF00009">
    <property type="entry name" value="GTP_EFTU"/>
    <property type="match status" value="1"/>
</dbReference>
<dbReference type="NCBIfam" id="TIGR00503">
    <property type="entry name" value="prfC"/>
    <property type="match status" value="1"/>
</dbReference>
<dbReference type="InterPro" id="IPR041732">
    <property type="entry name" value="RF3_GTP-bd"/>
</dbReference>
<dbReference type="InterPro" id="IPR027417">
    <property type="entry name" value="P-loop_NTPase"/>
</dbReference>
<evidence type="ECO:0000256" key="2">
    <source>
        <dbReference type="ARBA" id="ARBA00009978"/>
    </source>
</evidence>
<comment type="similarity">
    <text evidence="2 9">Belongs to the TRAFAC class translation factor GTPase superfamily. Classic translation factor GTPase family. PrfC subfamily.</text>
</comment>
<dbReference type="InterPro" id="IPR005225">
    <property type="entry name" value="Small_GTP-bd"/>
</dbReference>
<proteinExistence type="inferred from homology"/>
<dbReference type="GO" id="GO:0005525">
    <property type="term" value="F:GTP binding"/>
    <property type="evidence" value="ECO:0007669"/>
    <property type="project" value="UniProtKB-UniRule"/>
</dbReference>
<dbReference type="RefSeq" id="WP_028157598.1">
    <property type="nucleotide sequence ID" value="NZ_CP081350.1"/>
</dbReference>
<dbReference type="Pfam" id="PF16658">
    <property type="entry name" value="RF3_C"/>
    <property type="match status" value="1"/>
</dbReference>
<dbReference type="GO" id="GO:0006449">
    <property type="term" value="P:regulation of translational termination"/>
    <property type="evidence" value="ECO:0007669"/>
    <property type="project" value="UniProtKB-UniRule"/>
</dbReference>
<dbReference type="InterPro" id="IPR032090">
    <property type="entry name" value="RF3_C"/>
</dbReference>
<dbReference type="Gene3D" id="3.40.50.300">
    <property type="entry name" value="P-loop containing nucleotide triphosphate hydrolases"/>
    <property type="match status" value="1"/>
</dbReference>
<keyword evidence="4 9" id="KW-0547">Nucleotide-binding</keyword>
<name>A0A0A3YSF6_BRAJP</name>
<dbReference type="Pfam" id="PF22042">
    <property type="entry name" value="EF-G_D2"/>
    <property type="match status" value="1"/>
</dbReference>
<dbReference type="GO" id="GO:0016149">
    <property type="term" value="F:translation release factor activity, codon specific"/>
    <property type="evidence" value="ECO:0007669"/>
    <property type="project" value="UniProtKB-UniRule"/>
</dbReference>
<dbReference type="SUPFAM" id="SSF54980">
    <property type="entry name" value="EF-G C-terminal domain-like"/>
    <property type="match status" value="1"/>
</dbReference>
<sequence>MSDIAISADSPARSPLATEVARRRTFAIISHPDAGKTTLTEKLLLFGGAINLAGQVKAKGERRNTRSDWMKIERERGISVVTSVMTFEFEGLVFNLLDTPGHEDFSEDTYRTLTAVDSAVMVIDAAKGIEARTRKLFEVCRLRDIPIITFINKMDRESRDVFELLDEIEKTLALDTTPMTWPVGRGRDFLGTYDVANGGVRLLEGGGAKTGAAQQIEIAELAKLNANLDVGAVKDELELVTEASKPFELGAFREGHLTPVYFGSALRNFGVGDLLEGLGKFAPEPRAQESDQRKVEATDPRMSAFVFKIQANMDPNHRDRIAFARLCSGKLSRGMKAKLVRTGKSMPLSSPQFFFAQDRSVADEAFAGDVVGIPNHGTLRIGDTLTEGEDFTFVGVPSFAPEIVRRVRLTDAMKAKKLKEALQQMSEEGVVQVFRPRDGAPALVGVVGALQLDVLKARLEAEYSLPVEFEVSEFQLARWVSSEDRKKLDTFIAANTSSIADDVDGDPVYLARNEFYLGYARERAEGIEFTNVKDVKKKG</sequence>
<feature type="binding site" evidence="9">
    <location>
        <begin position="30"/>
        <end position="37"/>
    </location>
    <ligand>
        <name>GTP</name>
        <dbReference type="ChEBI" id="CHEBI:37565"/>
    </ligand>
</feature>
<dbReference type="PROSITE" id="PS51722">
    <property type="entry name" value="G_TR_2"/>
    <property type="match status" value="1"/>
</dbReference>
<evidence type="ECO:0000256" key="9">
    <source>
        <dbReference type="HAMAP-Rule" id="MF_00072"/>
    </source>
</evidence>
<evidence type="ECO:0000256" key="7">
    <source>
        <dbReference type="ARBA" id="ARBA00025017"/>
    </source>
</evidence>
<dbReference type="PANTHER" id="PTHR43556:SF2">
    <property type="entry name" value="PEPTIDE CHAIN RELEASE FACTOR RF3"/>
    <property type="match status" value="1"/>
</dbReference>
<keyword evidence="6 9" id="KW-0342">GTP-binding</keyword>
<dbReference type="GO" id="GO:0097216">
    <property type="term" value="F:guanosine tetraphosphate binding"/>
    <property type="evidence" value="ECO:0007669"/>
    <property type="project" value="UniProtKB-ARBA"/>
</dbReference>
<protein>
    <recommendedName>
        <fullName evidence="8 9">Peptide chain release factor 3</fullName>
        <shortName evidence="9">RF-3</shortName>
    </recommendedName>
</protein>
<dbReference type="FunFam" id="2.40.30.10:FF:000040">
    <property type="entry name" value="Peptide chain release factor 3"/>
    <property type="match status" value="1"/>
</dbReference>
<dbReference type="SUPFAM" id="SSF50447">
    <property type="entry name" value="Translation proteins"/>
    <property type="match status" value="1"/>
</dbReference>
<dbReference type="NCBIfam" id="TIGR00231">
    <property type="entry name" value="small_GTP"/>
    <property type="match status" value="1"/>
</dbReference>
<reference evidence="11 12" key="1">
    <citation type="submission" date="2014-09" db="EMBL/GenBank/DDBJ databases">
        <title>Draft genome of Bradyrhizobium japonicum Is-34.</title>
        <authorList>
            <person name="Tsurumaru H."/>
            <person name="Yamakawa T."/>
            <person name="Hashimoto S."/>
            <person name="Okizaki K."/>
            <person name="Kanesaki Y."/>
            <person name="Yoshikawa H."/>
            <person name="Yajima S."/>
        </authorList>
    </citation>
    <scope>NUCLEOTIDE SEQUENCE [LARGE SCALE GENOMIC DNA]</scope>
    <source>
        <strain evidence="11 12">Is-34</strain>
    </source>
</reference>
<comment type="caution">
    <text evidence="11">The sequence shown here is derived from an EMBL/GenBank/DDBJ whole genome shotgun (WGS) entry which is preliminary data.</text>
</comment>
<dbReference type="NCBIfam" id="NF001964">
    <property type="entry name" value="PRK00741.1"/>
    <property type="match status" value="1"/>
</dbReference>
<dbReference type="Proteomes" id="UP000030377">
    <property type="component" value="Unassembled WGS sequence"/>
</dbReference>
<dbReference type="HAMAP" id="MF_00072">
    <property type="entry name" value="Rel_fac_3"/>
    <property type="match status" value="1"/>
</dbReference>
<evidence type="ECO:0000259" key="10">
    <source>
        <dbReference type="PROSITE" id="PS51722"/>
    </source>
</evidence>
<evidence type="ECO:0000256" key="4">
    <source>
        <dbReference type="ARBA" id="ARBA00022741"/>
    </source>
</evidence>
<gene>
    <name evidence="9 11" type="primary">prfC</name>
    <name evidence="11" type="ORF">MA20_27890</name>
</gene>
<dbReference type="FunFam" id="3.30.70.3280:FF:000001">
    <property type="entry name" value="Peptide chain release factor 3"/>
    <property type="match status" value="1"/>
</dbReference>
<feature type="binding site" evidence="9">
    <location>
        <begin position="152"/>
        <end position="155"/>
    </location>
    <ligand>
        <name>GTP</name>
        <dbReference type="ChEBI" id="CHEBI:37565"/>
    </ligand>
</feature>
<dbReference type="InterPro" id="IPR038467">
    <property type="entry name" value="RF3_dom_3_sf"/>
</dbReference>
<dbReference type="GO" id="GO:0016150">
    <property type="term" value="F:translation release factor activity, codon nonspecific"/>
    <property type="evidence" value="ECO:0007669"/>
    <property type="project" value="TreeGrafter"/>
</dbReference>
<dbReference type="Gene3D" id="2.40.30.10">
    <property type="entry name" value="Translation factors"/>
    <property type="match status" value="1"/>
</dbReference>
<dbReference type="FunFam" id="3.40.50.300:FF:000542">
    <property type="entry name" value="Peptide chain release factor 3"/>
    <property type="match status" value="1"/>
</dbReference>
<dbReference type="SUPFAM" id="SSF52540">
    <property type="entry name" value="P-loop containing nucleoside triphosphate hydrolases"/>
    <property type="match status" value="1"/>
</dbReference>
<keyword evidence="5 9" id="KW-0648">Protein biosynthesis</keyword>
<dbReference type="PRINTS" id="PR00315">
    <property type="entry name" value="ELONGATNFCT"/>
</dbReference>
<evidence type="ECO:0000256" key="3">
    <source>
        <dbReference type="ARBA" id="ARBA00022490"/>
    </source>
</evidence>
<evidence type="ECO:0000256" key="8">
    <source>
        <dbReference type="ARBA" id="ARBA00073639"/>
    </source>
</evidence>
<dbReference type="InterPro" id="IPR053905">
    <property type="entry name" value="EF-G-like_DII"/>
</dbReference>
<evidence type="ECO:0000256" key="6">
    <source>
        <dbReference type="ARBA" id="ARBA00023134"/>
    </source>
</evidence>
<organism evidence="11 12">
    <name type="scientific">Bradyrhizobium japonicum</name>
    <dbReference type="NCBI Taxonomy" id="375"/>
    <lineage>
        <taxon>Bacteria</taxon>
        <taxon>Pseudomonadati</taxon>
        <taxon>Pseudomonadota</taxon>
        <taxon>Alphaproteobacteria</taxon>
        <taxon>Hyphomicrobiales</taxon>
        <taxon>Nitrobacteraceae</taxon>
        <taxon>Bradyrhizobium</taxon>
    </lineage>
</organism>
<keyword evidence="3 9" id="KW-0963">Cytoplasm</keyword>
<dbReference type="PANTHER" id="PTHR43556">
    <property type="entry name" value="PEPTIDE CHAIN RELEASE FACTOR RF3"/>
    <property type="match status" value="1"/>
</dbReference>
<dbReference type="InterPro" id="IPR031157">
    <property type="entry name" value="G_TR_CS"/>
</dbReference>
<comment type="function">
    <text evidence="7 9">Increases the formation of ribosomal termination complexes and stimulates activities of RF-1 and RF-2. It binds guanine nucleotides and has strong preference for UGA stop codons. It may interact directly with the ribosome. The stimulation of RF-1 and RF-2 is significantly reduced by GTP and GDP, but not by GMP.</text>
</comment>
<accession>A0A0A3YSF6</accession>
<dbReference type="CDD" id="cd04169">
    <property type="entry name" value="RF3"/>
    <property type="match status" value="1"/>
</dbReference>
<dbReference type="GO" id="GO:0003924">
    <property type="term" value="F:GTPase activity"/>
    <property type="evidence" value="ECO:0007669"/>
    <property type="project" value="InterPro"/>
</dbReference>
<dbReference type="eggNOG" id="COG4108">
    <property type="taxonomic scope" value="Bacteria"/>
</dbReference>
<dbReference type="InterPro" id="IPR009000">
    <property type="entry name" value="Transl_B-barrel_sf"/>
</dbReference>
<dbReference type="STRING" id="375.BKD09_RS29940"/>
<evidence type="ECO:0000256" key="5">
    <source>
        <dbReference type="ARBA" id="ARBA00022917"/>
    </source>
</evidence>
<comment type="subcellular location">
    <subcellularLocation>
        <location evidence="1 9">Cytoplasm</location>
    </subcellularLocation>
</comment>
<feature type="domain" description="Tr-type G" evidence="10">
    <location>
        <begin position="21"/>
        <end position="286"/>
    </location>
</feature>
<dbReference type="Gene3D" id="3.30.70.3280">
    <property type="entry name" value="Peptide chain release factor 3, domain III"/>
    <property type="match status" value="1"/>
</dbReference>